<keyword evidence="7" id="KW-0547">Nucleotide-binding</keyword>
<evidence type="ECO:0000256" key="7">
    <source>
        <dbReference type="RuleBase" id="RU362081"/>
    </source>
</evidence>
<feature type="domain" description="P-type ATPase A" evidence="8">
    <location>
        <begin position="395"/>
        <end position="493"/>
    </location>
</feature>
<keyword evidence="5" id="KW-1133">Transmembrane helix</keyword>
<dbReference type="Gene3D" id="2.70.150.10">
    <property type="entry name" value="Calcium-transporting ATPase, cytoplasmic transduction domain A"/>
    <property type="match status" value="1"/>
</dbReference>
<dbReference type="PROSITE" id="PS00154">
    <property type="entry name" value="ATPASE_E1_E2"/>
    <property type="match status" value="1"/>
</dbReference>
<dbReference type="RefSeq" id="WP_413257516.1">
    <property type="nucleotide sequence ID" value="NZ_JBHFNS010000050.1"/>
</dbReference>
<dbReference type="InterPro" id="IPR036412">
    <property type="entry name" value="HAD-like_sf"/>
</dbReference>
<evidence type="ECO:0000256" key="3">
    <source>
        <dbReference type="ARBA" id="ARBA00022692"/>
    </source>
</evidence>
<dbReference type="PRINTS" id="PR00119">
    <property type="entry name" value="CATATPASE"/>
</dbReference>
<dbReference type="PANTHER" id="PTHR48085">
    <property type="entry name" value="CADMIUM/ZINC-TRANSPORTING ATPASE HMA2-RELATED"/>
    <property type="match status" value="1"/>
</dbReference>
<gene>
    <name evidence="9" type="ORF">ACE1B6_12245</name>
</gene>
<dbReference type="InterPro" id="IPR023299">
    <property type="entry name" value="ATPase_P-typ_cyto_dom_N"/>
</dbReference>
<dbReference type="SFLD" id="SFLDS00003">
    <property type="entry name" value="Haloacid_Dehalogenase"/>
    <property type="match status" value="1"/>
</dbReference>
<keyword evidence="6" id="KW-0472">Membrane</keyword>
<sequence>MTYLTAQNSDNALQIVHNVPGRVRLKATDSNQVEALEKVAEKLRKQEGIYEVRTNLATKSIVATFDSNTVSMPEISKIIQQSEVRQPLVLLPKEQKPDLQEVLASGDLAQQYPLIARSILSLIAGMLATRALGVTGLMSLPVFMITDRVSHELLKYIESEFLTEKPESGTQNSPNQLNGKIAEQQQLSYSIVHETPGRIRFRIPLVAKNVEYAEKLTQLAESDPRVTKIRINKNAASVAISYHAPELSAAAIKAHLVHLIELANDPNTLVKINPPATTETEEETNPWSNLTLPVATAALVLLSGPMGLPIPPIVTGGAIALSTIPVAQRALNSILNEQKLNIDFLDFSAIAITTFQGQFINPAIMLILIELGEAIREQTARSSKKQTLDLLDSLQQFVWVERNGEKQEISIHDVQKGDTVIVYPGDQIPVDGQILRGKALIDEQKLTGESMPVMRREGQTVYTSTLVREGQLYILAEHIGIETRAGQIIKVMQDAPVHDTRIENYAAKVADQAVLPTLLLSGIVFGFTGSLARAAAILTIDFATGIRVSVPTTVLAALTYAARRGILIRSGRALEKLATVDAVVFDKTGTLTKGEPTVVNVETTNEKISRLQILELAAAAEQRITHPVAVAVVKYAQDRGARILQRGEWHYEIGLGIRAEIDGQNVLVGSNSFLQKEGISIDILHEKYPHLESGSCSLIYVASNGELQGVIAYRDPLRTESRDVIKALRTAADMDIHILTGDNKRTAKVVAGELGIEPNNTHAEAFPETKVAVVKSLHEEGKTVAFVGDGINDSPALAYADVSVSFADGSDVARETADVVLMENNLRGLPEAIAIARQALELINQNTAIVAVPNLSALVIAVLFGIPPLAATLINNGSAIVAGLNGLRPLLTSNEEIDQLANNLDNNQQPTIESTNGNGKSYHLEIIPPNGNGKPHHSVEMKDLEIISNNGNGNGKSPLPKELSLVHLNGKTENYHNGNSVAIAEKNGNSHLHLEVIKTTESLTGKALAERLKVSASTISKRKSQPDFSQWSKTKDPEGMTWKYSAKSQMFVSV</sequence>
<dbReference type="CDD" id="cd07550">
    <property type="entry name" value="P-type_ATPase_HM"/>
    <property type="match status" value="1"/>
</dbReference>
<evidence type="ECO:0000256" key="1">
    <source>
        <dbReference type="ARBA" id="ARBA00004141"/>
    </source>
</evidence>
<organism evidence="9 10">
    <name type="scientific">Floridaenema fluviatile BLCC-F154</name>
    <dbReference type="NCBI Taxonomy" id="3153640"/>
    <lineage>
        <taxon>Bacteria</taxon>
        <taxon>Bacillati</taxon>
        <taxon>Cyanobacteriota</taxon>
        <taxon>Cyanophyceae</taxon>
        <taxon>Oscillatoriophycideae</taxon>
        <taxon>Aerosakkonematales</taxon>
        <taxon>Aerosakkonemataceae</taxon>
        <taxon>Floridanema</taxon>
        <taxon>Floridanema fluviatile</taxon>
    </lineage>
</organism>
<dbReference type="InterPro" id="IPR044492">
    <property type="entry name" value="P_typ_ATPase_HD_dom"/>
</dbReference>
<evidence type="ECO:0000256" key="6">
    <source>
        <dbReference type="ARBA" id="ARBA00023136"/>
    </source>
</evidence>
<comment type="similarity">
    <text evidence="2 7">Belongs to the cation transport ATPase (P-type) (TC 3.A.3) family. Type IB subfamily.</text>
</comment>
<evidence type="ECO:0000256" key="4">
    <source>
        <dbReference type="ARBA" id="ARBA00022967"/>
    </source>
</evidence>
<dbReference type="Gene3D" id="3.40.1110.10">
    <property type="entry name" value="Calcium-transporting ATPase, cytoplasmic domain N"/>
    <property type="match status" value="1"/>
</dbReference>
<dbReference type="InterPro" id="IPR008250">
    <property type="entry name" value="ATPase_P-typ_transduc_dom_A_sf"/>
</dbReference>
<dbReference type="EMBL" id="JBHFNS010000050">
    <property type="protein sequence ID" value="MFB2936015.1"/>
    <property type="molecule type" value="Genomic_DNA"/>
</dbReference>
<evidence type="ECO:0000256" key="2">
    <source>
        <dbReference type="ARBA" id="ARBA00006024"/>
    </source>
</evidence>
<accession>A0ABV4YDP8</accession>
<dbReference type="NCBIfam" id="TIGR01525">
    <property type="entry name" value="ATPase-IB_hvy"/>
    <property type="match status" value="1"/>
</dbReference>
<dbReference type="SUPFAM" id="SSF81653">
    <property type="entry name" value="Calcium ATPase, transduction domain A"/>
    <property type="match status" value="1"/>
</dbReference>
<evidence type="ECO:0000256" key="5">
    <source>
        <dbReference type="ARBA" id="ARBA00022989"/>
    </source>
</evidence>
<dbReference type="SFLD" id="SFLDG00002">
    <property type="entry name" value="C1.7:_P-type_atpase_like"/>
    <property type="match status" value="1"/>
</dbReference>
<dbReference type="SUPFAM" id="SSF56784">
    <property type="entry name" value="HAD-like"/>
    <property type="match status" value="1"/>
</dbReference>
<protein>
    <submittedName>
        <fullName evidence="9">Heavy metal translocating P-type ATPase</fullName>
    </submittedName>
</protein>
<reference evidence="9 10" key="1">
    <citation type="submission" date="2024-09" db="EMBL/GenBank/DDBJ databases">
        <title>Floridaenema gen nov. (Aerosakkonemataceae, Aerosakkonematales ord. nov., Cyanobacteria) from benthic tropical and subtropical fresh waters, with the description of four new species.</title>
        <authorList>
            <person name="Moretto J.A."/>
            <person name="Berthold D.E."/>
            <person name="Lefler F.W."/>
            <person name="Huang I.-S."/>
            <person name="Laughinghouse H. IV."/>
        </authorList>
    </citation>
    <scope>NUCLEOTIDE SEQUENCE [LARGE SCALE GENOMIC DNA]</scope>
    <source>
        <strain evidence="9 10">BLCC-F154</strain>
    </source>
</reference>
<dbReference type="Pfam" id="PF19991">
    <property type="entry name" value="HMA_2"/>
    <property type="match status" value="1"/>
</dbReference>
<keyword evidence="7" id="KW-0479">Metal-binding</keyword>
<proteinExistence type="inferred from homology"/>
<keyword evidence="3" id="KW-0812">Transmembrane</keyword>
<dbReference type="InterPro" id="IPR023214">
    <property type="entry name" value="HAD_sf"/>
</dbReference>
<evidence type="ECO:0000259" key="8">
    <source>
        <dbReference type="Pfam" id="PF00122"/>
    </source>
</evidence>
<keyword evidence="10" id="KW-1185">Reference proteome</keyword>
<keyword evidence="7" id="KW-1003">Cell membrane</keyword>
<dbReference type="Proteomes" id="UP001576776">
    <property type="component" value="Unassembled WGS sequence"/>
</dbReference>
<dbReference type="InterPro" id="IPR027256">
    <property type="entry name" value="P-typ_ATPase_IB"/>
</dbReference>
<dbReference type="Pfam" id="PF00702">
    <property type="entry name" value="Hydrolase"/>
    <property type="match status" value="1"/>
</dbReference>
<comment type="caution">
    <text evidence="9">The sequence shown here is derived from an EMBL/GenBank/DDBJ whole genome shotgun (WGS) entry which is preliminary data.</text>
</comment>
<evidence type="ECO:0000313" key="9">
    <source>
        <dbReference type="EMBL" id="MFB2936015.1"/>
    </source>
</evidence>
<dbReference type="InterPro" id="IPR018303">
    <property type="entry name" value="ATPase_P-typ_P_site"/>
</dbReference>
<dbReference type="SFLD" id="SFLDF00027">
    <property type="entry name" value="p-type_atpase"/>
    <property type="match status" value="1"/>
</dbReference>
<keyword evidence="7" id="KW-0067">ATP-binding</keyword>
<keyword evidence="4" id="KW-1278">Translocase</keyword>
<dbReference type="Pfam" id="PF00122">
    <property type="entry name" value="E1-E2_ATPase"/>
    <property type="match status" value="1"/>
</dbReference>
<dbReference type="InterPro" id="IPR059000">
    <property type="entry name" value="ATPase_P-type_domA"/>
</dbReference>
<dbReference type="Gene3D" id="3.40.50.1000">
    <property type="entry name" value="HAD superfamily/HAD-like"/>
    <property type="match status" value="1"/>
</dbReference>
<name>A0ABV4YDP8_9CYAN</name>
<dbReference type="NCBIfam" id="TIGR01494">
    <property type="entry name" value="ATPase_P-type"/>
    <property type="match status" value="1"/>
</dbReference>
<evidence type="ECO:0000313" key="10">
    <source>
        <dbReference type="Proteomes" id="UP001576776"/>
    </source>
</evidence>
<dbReference type="PANTHER" id="PTHR48085:SF5">
    <property type="entry name" value="CADMIUM_ZINC-TRANSPORTING ATPASE HMA4-RELATED"/>
    <property type="match status" value="1"/>
</dbReference>
<dbReference type="InterPro" id="IPR051014">
    <property type="entry name" value="Cation_Transport_ATPase_IB"/>
</dbReference>
<comment type="subcellular location">
    <subcellularLocation>
        <location evidence="7">Cell membrane</location>
    </subcellularLocation>
    <subcellularLocation>
        <location evidence="1">Membrane</location>
        <topology evidence="1">Multi-pass membrane protein</topology>
    </subcellularLocation>
</comment>
<dbReference type="InterPro" id="IPR001757">
    <property type="entry name" value="P_typ_ATPase"/>
</dbReference>
<dbReference type="PRINTS" id="PR00120">
    <property type="entry name" value="HATPASE"/>
</dbReference>